<dbReference type="InterPro" id="IPR019897">
    <property type="entry name" value="RidA_CS"/>
</dbReference>
<dbReference type="PANTHER" id="PTHR11803">
    <property type="entry name" value="2-IMINOBUTANOATE/2-IMINOPROPANOATE DEAMINASE RIDA"/>
    <property type="match status" value="1"/>
</dbReference>
<evidence type="ECO:0000256" key="1">
    <source>
        <dbReference type="ARBA" id="ARBA00010552"/>
    </source>
</evidence>
<dbReference type="Proteomes" id="UP000308489">
    <property type="component" value="Chromosome 1"/>
</dbReference>
<dbReference type="Gene3D" id="3.30.1330.40">
    <property type="entry name" value="RutC-like"/>
    <property type="match status" value="1"/>
</dbReference>
<dbReference type="AlphaFoldDB" id="A0A4U9RPP6"/>
<dbReference type="FunFam" id="3.30.1330.40:FF:000001">
    <property type="entry name" value="L-PSP family endoribonuclease"/>
    <property type="match status" value="1"/>
</dbReference>
<dbReference type="GO" id="GO:0005829">
    <property type="term" value="C:cytosol"/>
    <property type="evidence" value="ECO:0007669"/>
    <property type="project" value="TreeGrafter"/>
</dbReference>
<dbReference type="GO" id="GO:0019239">
    <property type="term" value="F:deaminase activity"/>
    <property type="evidence" value="ECO:0007669"/>
    <property type="project" value="TreeGrafter"/>
</dbReference>
<dbReference type="KEGG" id="hhw:NCTC503_02139"/>
<comment type="similarity">
    <text evidence="1">Belongs to the RutC family.</text>
</comment>
<dbReference type="InterPro" id="IPR006175">
    <property type="entry name" value="YjgF/YER057c/UK114"/>
</dbReference>
<accession>A0A4U9RPP6</accession>
<evidence type="ECO:0000313" key="3">
    <source>
        <dbReference type="Proteomes" id="UP000308489"/>
    </source>
</evidence>
<name>A0A4U9RPP6_HATHI</name>
<reference evidence="2 3" key="1">
    <citation type="submission" date="2019-05" db="EMBL/GenBank/DDBJ databases">
        <authorList>
            <consortium name="Pathogen Informatics"/>
        </authorList>
    </citation>
    <scope>NUCLEOTIDE SEQUENCE [LARGE SCALE GENOMIC DNA]</scope>
    <source>
        <strain evidence="2 3">NCTC503</strain>
    </source>
</reference>
<dbReference type="NCBIfam" id="TIGR00004">
    <property type="entry name" value="Rid family detoxifying hydrolase"/>
    <property type="match status" value="1"/>
</dbReference>
<dbReference type="EC" id="3.5.4.-" evidence="2"/>
<dbReference type="Pfam" id="PF01042">
    <property type="entry name" value="Ribonuc_L-PSP"/>
    <property type="match status" value="1"/>
</dbReference>
<dbReference type="SUPFAM" id="SSF55298">
    <property type="entry name" value="YjgF-like"/>
    <property type="match status" value="1"/>
</dbReference>
<dbReference type="InterPro" id="IPR006056">
    <property type="entry name" value="RidA"/>
</dbReference>
<evidence type="ECO:0000313" key="2">
    <source>
        <dbReference type="EMBL" id="VTQ93578.1"/>
    </source>
</evidence>
<dbReference type="InterPro" id="IPR035959">
    <property type="entry name" value="RutC-like_sf"/>
</dbReference>
<sequence length="126" mass="13658">MKKVIQSELAPAAIGPYVQAVEVNGLVYTSGQLGIDKATGKLEEGIEKQAKQVMKNLEYVLNEAGCTFKDIVKTTIFLDNIEDFAVVNEIYGSCFEGTYPARSAFQIGKLPLGAKVEIEAIAVMPK</sequence>
<dbReference type="CDD" id="cd00448">
    <property type="entry name" value="YjgF_YER057c_UK114_family"/>
    <property type="match status" value="1"/>
</dbReference>
<protein>
    <submittedName>
        <fullName evidence="2">Endoribonuclease L-PSP, putative</fullName>
        <ecNumber evidence="2">3.5.4.-</ecNumber>
    </submittedName>
</protein>
<dbReference type="EMBL" id="LR590481">
    <property type="protein sequence ID" value="VTQ93578.1"/>
    <property type="molecule type" value="Genomic_DNA"/>
</dbReference>
<gene>
    <name evidence="2" type="primary">ridA</name>
    <name evidence="2" type="ORF">NCTC503_02139</name>
</gene>
<dbReference type="PROSITE" id="PS01094">
    <property type="entry name" value="UPF0076"/>
    <property type="match status" value="1"/>
</dbReference>
<keyword evidence="3" id="KW-1185">Reference proteome</keyword>
<dbReference type="RefSeq" id="WP_138210705.1">
    <property type="nucleotide sequence ID" value="NZ_CBCRUQ010000013.1"/>
</dbReference>
<dbReference type="OrthoDB" id="9803101at2"/>
<organism evidence="2 3">
    <name type="scientific">Hathewaya histolytica</name>
    <name type="common">Clostridium histolyticum</name>
    <dbReference type="NCBI Taxonomy" id="1498"/>
    <lineage>
        <taxon>Bacteria</taxon>
        <taxon>Bacillati</taxon>
        <taxon>Bacillota</taxon>
        <taxon>Clostridia</taxon>
        <taxon>Eubacteriales</taxon>
        <taxon>Clostridiaceae</taxon>
        <taxon>Hathewaya</taxon>
    </lineage>
</organism>
<dbReference type="PANTHER" id="PTHR11803:SF39">
    <property type="entry name" value="2-IMINOBUTANOATE_2-IMINOPROPANOATE DEAMINASE"/>
    <property type="match status" value="1"/>
</dbReference>
<proteinExistence type="inferred from homology"/>
<keyword evidence="2" id="KW-0378">Hydrolase</keyword>